<evidence type="ECO:0000256" key="1">
    <source>
        <dbReference type="ARBA" id="ARBA00004370"/>
    </source>
</evidence>
<accession>A0A2U1ASE5</accession>
<gene>
    <name evidence="6" type="ORF">C8E01_11292</name>
</gene>
<dbReference type="Gene3D" id="2.40.160.50">
    <property type="entry name" value="membrane protein fhac: a member of the omp85/tpsb transporter family"/>
    <property type="match status" value="1"/>
</dbReference>
<dbReference type="Proteomes" id="UP000245466">
    <property type="component" value="Unassembled WGS sequence"/>
</dbReference>
<keyword evidence="7" id="KW-1185">Reference proteome</keyword>
<organism evidence="6 7">
    <name type="scientific">Pontibacter virosus</name>
    <dbReference type="NCBI Taxonomy" id="1765052"/>
    <lineage>
        <taxon>Bacteria</taxon>
        <taxon>Pseudomonadati</taxon>
        <taxon>Bacteroidota</taxon>
        <taxon>Cytophagia</taxon>
        <taxon>Cytophagales</taxon>
        <taxon>Hymenobacteraceae</taxon>
        <taxon>Pontibacter</taxon>
    </lineage>
</organism>
<evidence type="ECO:0000313" key="7">
    <source>
        <dbReference type="Proteomes" id="UP000245466"/>
    </source>
</evidence>
<evidence type="ECO:0000256" key="3">
    <source>
        <dbReference type="SAM" id="SignalP"/>
    </source>
</evidence>
<dbReference type="InterPro" id="IPR010827">
    <property type="entry name" value="BamA/TamA_POTRA"/>
</dbReference>
<comment type="caution">
    <text evidence="6">The sequence shown here is derived from an EMBL/GenBank/DDBJ whole genome shotgun (WGS) entry which is preliminary data.</text>
</comment>
<proteinExistence type="predicted"/>
<evidence type="ECO:0000313" key="6">
    <source>
        <dbReference type="EMBL" id="PVY39293.1"/>
    </source>
</evidence>
<dbReference type="Pfam" id="PF07244">
    <property type="entry name" value="POTRA"/>
    <property type="match status" value="1"/>
</dbReference>
<dbReference type="AlphaFoldDB" id="A0A2U1ASE5"/>
<dbReference type="PROSITE" id="PS51257">
    <property type="entry name" value="PROKAR_LIPOPROTEIN"/>
    <property type="match status" value="1"/>
</dbReference>
<protein>
    <submittedName>
        <fullName evidence="6">Surface antigen-like variable number repeat protein</fullName>
    </submittedName>
</protein>
<sequence>MILRTFLLLCLSLFCHTLAAQSCQTESVVIDSISFEGNEVSKSRMLLFELNLAPGDTLPTAELEEKLEENRRRLFNLRLFHEVGYTYTCREGLVTVAYTMQERWYLYPIPIFDLADRNFNAWLERRDWGRVDYGINLIRRNFRGRNEEVRIRLQQGFNKRLEFIYRVPYISRAHKLGMDFGIADYRSRAIDYRTLDNRQRFFVQESGVPIQRTLLTTGLTYRQSVQRQEGLRLTYVQEQVADTVLALNPVYYSEGKPDRQYLRLELAKVVNLRNSFVYPLTGSYFEAIAAQTFFLNGNGTPVTTLRAKYVDYRHLSGKYYYFVGGEAQARISKRYAYADNVALGFRSLVRGYELQVVGGQHFGLFKQGLTRELFQHEGVHLKFIKSPKFNKVPLALYANLFTDAGYVVDEVFEKGNPLANRFLAGMGAGLHLVTFYDFVFRAEYTINREKAGGFYLSGRFPF</sequence>
<dbReference type="EMBL" id="QEKI01000012">
    <property type="protein sequence ID" value="PVY39293.1"/>
    <property type="molecule type" value="Genomic_DNA"/>
</dbReference>
<reference evidence="6 7" key="1">
    <citation type="submission" date="2018-04" db="EMBL/GenBank/DDBJ databases">
        <title>Genomic Encyclopedia of Type Strains, Phase IV (KMG-IV): sequencing the most valuable type-strain genomes for metagenomic binning, comparative biology and taxonomic classification.</title>
        <authorList>
            <person name="Goeker M."/>
        </authorList>
    </citation>
    <scope>NUCLEOTIDE SEQUENCE [LARGE SCALE GENOMIC DNA]</scope>
    <source>
        <strain evidence="6 7">DSM 100231</strain>
    </source>
</reference>
<name>A0A2U1ASE5_9BACT</name>
<feature type="domain" description="POTRA" evidence="5">
    <location>
        <begin position="29"/>
        <end position="85"/>
    </location>
</feature>
<feature type="signal peptide" evidence="3">
    <location>
        <begin position="1"/>
        <end position="19"/>
    </location>
</feature>
<dbReference type="Pfam" id="PF01103">
    <property type="entry name" value="Omp85"/>
    <property type="match status" value="1"/>
</dbReference>
<keyword evidence="3" id="KW-0732">Signal</keyword>
<feature type="chain" id="PRO_5015699444" evidence="3">
    <location>
        <begin position="20"/>
        <end position="462"/>
    </location>
</feature>
<dbReference type="GO" id="GO:0019867">
    <property type="term" value="C:outer membrane"/>
    <property type="evidence" value="ECO:0007669"/>
    <property type="project" value="InterPro"/>
</dbReference>
<evidence type="ECO:0000259" key="5">
    <source>
        <dbReference type="Pfam" id="PF07244"/>
    </source>
</evidence>
<evidence type="ECO:0000256" key="2">
    <source>
        <dbReference type="ARBA" id="ARBA00023136"/>
    </source>
</evidence>
<keyword evidence="2" id="KW-0472">Membrane</keyword>
<dbReference type="RefSeq" id="WP_243409630.1">
    <property type="nucleotide sequence ID" value="NZ_QEKI01000012.1"/>
</dbReference>
<feature type="domain" description="Bacterial surface antigen (D15)" evidence="4">
    <location>
        <begin position="141"/>
        <end position="434"/>
    </location>
</feature>
<dbReference type="Gene3D" id="3.10.20.310">
    <property type="entry name" value="membrane protein fhac"/>
    <property type="match status" value="1"/>
</dbReference>
<evidence type="ECO:0000259" key="4">
    <source>
        <dbReference type="Pfam" id="PF01103"/>
    </source>
</evidence>
<comment type="subcellular location">
    <subcellularLocation>
        <location evidence="1">Membrane</location>
    </subcellularLocation>
</comment>
<dbReference type="InterPro" id="IPR000184">
    <property type="entry name" value="Bac_surfAg_D15"/>
</dbReference>